<gene>
    <name evidence="6" type="ORF">IFR04_010081</name>
</gene>
<dbReference type="Proteomes" id="UP000664132">
    <property type="component" value="Unassembled WGS sequence"/>
</dbReference>
<dbReference type="InterPro" id="IPR036188">
    <property type="entry name" value="FAD/NAD-bd_sf"/>
</dbReference>
<name>A0A8H7TBT7_9HELO</name>
<dbReference type="InterPro" id="IPR050641">
    <property type="entry name" value="RIFMO-like"/>
</dbReference>
<dbReference type="PANTHER" id="PTHR43004">
    <property type="entry name" value="TRK SYSTEM POTASSIUM UPTAKE PROTEIN"/>
    <property type="match status" value="1"/>
</dbReference>
<dbReference type="SUPFAM" id="SSF51905">
    <property type="entry name" value="FAD/NAD(P)-binding domain"/>
    <property type="match status" value="1"/>
</dbReference>
<evidence type="ECO:0000256" key="2">
    <source>
        <dbReference type="ARBA" id="ARBA00022630"/>
    </source>
</evidence>
<dbReference type="GO" id="GO:0016709">
    <property type="term" value="F:oxidoreductase activity, acting on paired donors, with incorporation or reduction of molecular oxygen, NAD(P)H as one donor, and incorporation of one atom of oxygen"/>
    <property type="evidence" value="ECO:0007669"/>
    <property type="project" value="UniProtKB-ARBA"/>
</dbReference>
<dbReference type="Gene3D" id="3.50.50.60">
    <property type="entry name" value="FAD/NAD(P)-binding domain"/>
    <property type="match status" value="1"/>
</dbReference>
<evidence type="ECO:0000313" key="7">
    <source>
        <dbReference type="Proteomes" id="UP000664132"/>
    </source>
</evidence>
<dbReference type="PRINTS" id="PR00420">
    <property type="entry name" value="RNGMNOXGNASE"/>
</dbReference>
<keyword evidence="3" id="KW-0274">FAD</keyword>
<evidence type="ECO:0000256" key="4">
    <source>
        <dbReference type="ARBA" id="ARBA00023002"/>
    </source>
</evidence>
<organism evidence="6 7">
    <name type="scientific">Cadophora malorum</name>
    <dbReference type="NCBI Taxonomy" id="108018"/>
    <lineage>
        <taxon>Eukaryota</taxon>
        <taxon>Fungi</taxon>
        <taxon>Dikarya</taxon>
        <taxon>Ascomycota</taxon>
        <taxon>Pezizomycotina</taxon>
        <taxon>Leotiomycetes</taxon>
        <taxon>Helotiales</taxon>
        <taxon>Ploettnerulaceae</taxon>
        <taxon>Cadophora</taxon>
    </lineage>
</organism>
<evidence type="ECO:0000256" key="3">
    <source>
        <dbReference type="ARBA" id="ARBA00022827"/>
    </source>
</evidence>
<comment type="cofactor">
    <cofactor evidence="1">
        <name>FAD</name>
        <dbReference type="ChEBI" id="CHEBI:57692"/>
    </cofactor>
</comment>
<reference evidence="6" key="1">
    <citation type="submission" date="2021-02" db="EMBL/GenBank/DDBJ databases">
        <title>Genome sequence Cadophora malorum strain M34.</title>
        <authorList>
            <person name="Stefanovic E."/>
            <person name="Vu D."/>
            <person name="Scully C."/>
            <person name="Dijksterhuis J."/>
            <person name="Roader J."/>
            <person name="Houbraken J."/>
        </authorList>
    </citation>
    <scope>NUCLEOTIDE SEQUENCE</scope>
    <source>
        <strain evidence="6">M34</strain>
    </source>
</reference>
<dbReference type="Gene3D" id="3.30.9.10">
    <property type="entry name" value="D-Amino Acid Oxidase, subunit A, domain 2"/>
    <property type="match status" value="1"/>
</dbReference>
<dbReference type="AlphaFoldDB" id="A0A8H7TBT7"/>
<dbReference type="Gene3D" id="3.40.30.120">
    <property type="match status" value="1"/>
</dbReference>
<keyword evidence="7" id="KW-1185">Reference proteome</keyword>
<keyword evidence="4" id="KW-0560">Oxidoreductase</keyword>
<evidence type="ECO:0000256" key="1">
    <source>
        <dbReference type="ARBA" id="ARBA00001974"/>
    </source>
</evidence>
<protein>
    <recommendedName>
        <fullName evidence="5">FAD-binding domain-containing protein</fullName>
    </recommendedName>
</protein>
<accession>A0A8H7TBT7</accession>
<dbReference type="EMBL" id="JAFJYH010000175">
    <property type="protein sequence ID" value="KAG4416752.1"/>
    <property type="molecule type" value="Genomic_DNA"/>
</dbReference>
<sequence length="602" mass="65344">MASTPRSTHIPVLVVGGGVVGLSASLFLNHHGIRTILIEKHAGTSIHPRSRGVNTRTMELYRELGITTAIKEAGKSMSPTGGMKSAPTFYSAISPIPRSAPGKRTFRPSAFKSTLSTMSPEEGLFISLELLEPVLLDTARERGVDARFSTECLNITQDGEKVTAQLKNRETGEEYEITAGYCIAADGASSPIREQLGIKRNGQDANAGHLLNILFNADLGPFVRGRELSIVTIHHPGKPTKSGEAPRPIDGGMTTINNGERWVFHLCYDPAKGDKPEDFPKERCEEIVKTALGMDASPEKSERGVKVEIISVLPWQASVRVAKRMQEDRIFLAGDSAHQMPPYAGQGANSGMADVHNLAWKLAVVLNSKSPSQFSHLLKTYEAERLPVDIYAAEVSGASTDEKGLLYLKLDLRTVGSLTRRAFLVPGVSVTYEGKGVGIVPEDPGLLWGMSWKTWTFAGMVMGLDGRPGRRAPHVWLEKYGKQDPDKKDDNGRVSTLDLFGRSFVLLAGSAGSAWVKAAENIVSYHSPPSTLQIKTYVVGGKGADDYAPVDNKTAFETAAGISSTGALLVRPDGFVAWRVRRLQSGYKERLEDAFNMLLCGR</sequence>
<dbReference type="Pfam" id="PF21274">
    <property type="entry name" value="Rng_hyd_C"/>
    <property type="match status" value="1"/>
</dbReference>
<evidence type="ECO:0000313" key="6">
    <source>
        <dbReference type="EMBL" id="KAG4416752.1"/>
    </source>
</evidence>
<proteinExistence type="predicted"/>
<dbReference type="Pfam" id="PF01494">
    <property type="entry name" value="FAD_binding_3"/>
    <property type="match status" value="1"/>
</dbReference>
<dbReference type="OrthoDB" id="2690153at2759"/>
<evidence type="ECO:0000259" key="5">
    <source>
        <dbReference type="Pfam" id="PF01494"/>
    </source>
</evidence>
<comment type="caution">
    <text evidence="6">The sequence shown here is derived from an EMBL/GenBank/DDBJ whole genome shotgun (WGS) entry which is preliminary data.</text>
</comment>
<dbReference type="GO" id="GO:0071949">
    <property type="term" value="F:FAD binding"/>
    <property type="evidence" value="ECO:0007669"/>
    <property type="project" value="InterPro"/>
</dbReference>
<dbReference type="InterPro" id="IPR002938">
    <property type="entry name" value="FAD-bd"/>
</dbReference>
<feature type="domain" description="FAD-binding" evidence="5">
    <location>
        <begin position="10"/>
        <end position="388"/>
    </location>
</feature>
<keyword evidence="2" id="KW-0285">Flavoprotein</keyword>
<dbReference type="PANTHER" id="PTHR43004:SF19">
    <property type="entry name" value="BINDING MONOOXYGENASE, PUTATIVE (JCVI)-RELATED"/>
    <property type="match status" value="1"/>
</dbReference>